<accession>A0A2K0T2N4</accession>
<organism evidence="2 3">
    <name type="scientific">Trichoderma gamsii</name>
    <dbReference type="NCBI Taxonomy" id="398673"/>
    <lineage>
        <taxon>Eukaryota</taxon>
        <taxon>Fungi</taxon>
        <taxon>Dikarya</taxon>
        <taxon>Ascomycota</taxon>
        <taxon>Pezizomycotina</taxon>
        <taxon>Sordariomycetes</taxon>
        <taxon>Hypocreomycetidae</taxon>
        <taxon>Hypocreales</taxon>
        <taxon>Hypocreaceae</taxon>
        <taxon>Trichoderma</taxon>
    </lineage>
</organism>
<proteinExistence type="predicted"/>
<dbReference type="OrthoDB" id="61870at2759"/>
<reference evidence="2 3" key="1">
    <citation type="submission" date="2017-02" db="EMBL/GenBank/DDBJ databases">
        <title>Genomes of Trichoderma spp. with biocontrol activity.</title>
        <authorList>
            <person name="Gardiner D."/>
            <person name="Kazan K."/>
            <person name="Vos C."/>
            <person name="Harvey P."/>
        </authorList>
    </citation>
    <scope>NUCLEOTIDE SEQUENCE [LARGE SCALE GENOMIC DNA]</scope>
    <source>
        <strain evidence="2 3">A5MH</strain>
    </source>
</reference>
<evidence type="ECO:0000313" key="3">
    <source>
        <dbReference type="Proteomes" id="UP000236546"/>
    </source>
</evidence>
<evidence type="ECO:0000313" key="2">
    <source>
        <dbReference type="EMBL" id="PNP39792.1"/>
    </source>
</evidence>
<gene>
    <name evidence="2" type="ORF">TGAMA5MH_08311</name>
</gene>
<name>A0A2K0T2N4_9HYPO</name>
<dbReference type="InterPro" id="IPR053225">
    <property type="entry name" value="Acyl-CoA_N-acyltransferase"/>
</dbReference>
<protein>
    <recommendedName>
        <fullName evidence="1">GCN5-related N-acetyltransferase Rv2170-like domain-containing protein</fullName>
    </recommendedName>
</protein>
<dbReference type="SUPFAM" id="SSF55729">
    <property type="entry name" value="Acyl-CoA N-acyltransferases (Nat)"/>
    <property type="match status" value="1"/>
</dbReference>
<dbReference type="GO" id="GO:0016747">
    <property type="term" value="F:acyltransferase activity, transferring groups other than amino-acyl groups"/>
    <property type="evidence" value="ECO:0007669"/>
    <property type="project" value="InterPro"/>
</dbReference>
<dbReference type="AlphaFoldDB" id="A0A2K0T2N4"/>
<dbReference type="PANTHER" id="PTHR20958">
    <property type="entry name" value="GLYCINE N-ACYLTRANSFERASE-LIKE PROTEIN"/>
    <property type="match status" value="1"/>
</dbReference>
<dbReference type="InterPro" id="IPR013653">
    <property type="entry name" value="GCN5-like_dom"/>
</dbReference>
<dbReference type="Pfam" id="PF08445">
    <property type="entry name" value="FR47"/>
    <property type="match status" value="1"/>
</dbReference>
<dbReference type="Proteomes" id="UP000236546">
    <property type="component" value="Unassembled WGS sequence"/>
</dbReference>
<dbReference type="PANTHER" id="PTHR20958:SF6">
    <property type="entry name" value="GLYCINE N-ACYLTRANSFERASE-LIKE PROTEIN"/>
    <property type="match status" value="1"/>
</dbReference>
<dbReference type="EMBL" id="MTYH01000075">
    <property type="protein sequence ID" value="PNP39792.1"/>
    <property type="molecule type" value="Genomic_DNA"/>
</dbReference>
<evidence type="ECO:0000259" key="1">
    <source>
        <dbReference type="Pfam" id="PF08445"/>
    </source>
</evidence>
<feature type="domain" description="GCN5-related N-acetyltransferase Rv2170-like" evidence="1">
    <location>
        <begin position="226"/>
        <end position="295"/>
    </location>
</feature>
<comment type="caution">
    <text evidence="2">The sequence shown here is derived from an EMBL/GenBank/DDBJ whole genome shotgun (WGS) entry which is preliminary data.</text>
</comment>
<dbReference type="Gene3D" id="3.40.630.30">
    <property type="match status" value="1"/>
</dbReference>
<dbReference type="InterPro" id="IPR016181">
    <property type="entry name" value="Acyl_CoA_acyltransferase"/>
</dbReference>
<sequence length="309" mass="34538">MVNHTQSFDSVPQELVELLTAELPYSLPLLRRLQFTKFPHGTSEHARVIFISATDLSSKPDVYTAAYLDFSRSGTQMFVYSTLEHPRNGYDASTDEVYKEQVAELVGKVISLRKEYGRELLFTNPERILIGTLHSKIRSILETFEGRVESRPSGLFDKWLMKKDELPVLGDDLPPGMEWGSASLDDCRIICARTDIPRTPEELVHLPNLTIKLADKTPIVWGLVGIDGSLISIHCEEPYRRQGLAKKLAAKLLREKNTLSAIDGLIAADVSPTNTSSRAMCRALGGKPDWTTSWICLILSEPEAPTNLE</sequence>